<keyword evidence="8" id="KW-1003">Cell membrane</keyword>
<dbReference type="PANTHER" id="PTHR36964:SF1">
    <property type="entry name" value="PROTEIN-METHIONINE-SULFOXIDE REDUCTASE HEME-BINDING SUBUNIT MSRQ"/>
    <property type="match status" value="1"/>
</dbReference>
<comment type="cofactor">
    <cofactor evidence="8">
        <name>heme b</name>
        <dbReference type="ChEBI" id="CHEBI:60344"/>
    </cofactor>
    <text evidence="8">Binds 1 heme b (iron(II)-protoporphyrin IX) group per subunit.</text>
</comment>
<feature type="domain" description="Ferric oxidoreductase" evidence="9">
    <location>
        <begin position="43"/>
        <end position="155"/>
    </location>
</feature>
<keyword evidence="2 8" id="KW-0813">Transport</keyword>
<sequence length="203" mass="23535">MVLRMWRVAVFMITLSVLGIWLYEAWSFALGPDPGKVIIDRLGLGALVLLLITLSLTPFQKVTHWKGWMLVRRQLGLWAFTYALLHFCSYLVFVLGLDLSSLGRELQKRPYIIVGFIALLTLFPLALTSNRFSMRKLGKHWKPLHRLVYVALIMGLLHMFWIVRSDIREWLIYALVGLLLLMLRLPFISTRLKQKKGSKAKLK</sequence>
<comment type="cofactor">
    <cofactor evidence="8">
        <name>FMN</name>
        <dbReference type="ChEBI" id="CHEBI:58210"/>
    </cofactor>
    <text evidence="8">Binds 1 FMN per subunit.</text>
</comment>
<keyword evidence="5 8" id="KW-1133">Transmembrane helix</keyword>
<reference evidence="11" key="1">
    <citation type="journal article" date="2019" name="Int. J. Syst. Evol. Microbiol.">
        <title>The Global Catalogue of Microorganisms (GCM) 10K type strain sequencing project: providing services to taxonomists for standard genome sequencing and annotation.</title>
        <authorList>
            <consortium name="The Broad Institute Genomics Platform"/>
            <consortium name="The Broad Institute Genome Sequencing Center for Infectious Disease"/>
            <person name="Wu L."/>
            <person name="Ma J."/>
        </authorList>
    </citation>
    <scope>NUCLEOTIDE SEQUENCE [LARGE SCALE GENOMIC DNA]</scope>
    <source>
        <strain evidence="11">JCM 13501</strain>
    </source>
</reference>
<keyword evidence="7 8" id="KW-0472">Membrane</keyword>
<evidence type="ECO:0000313" key="10">
    <source>
        <dbReference type="EMBL" id="GGM28977.1"/>
    </source>
</evidence>
<evidence type="ECO:0000256" key="8">
    <source>
        <dbReference type="HAMAP-Rule" id="MF_01207"/>
    </source>
</evidence>
<protein>
    <recommendedName>
        <fullName evidence="8">Protein-methionine-sulfoxide reductase heme-binding subunit MsrQ</fullName>
    </recommendedName>
    <alternativeName>
        <fullName evidence="8">Flavocytochrome MsrQ</fullName>
    </alternativeName>
</protein>
<comment type="similarity">
    <text evidence="8">Belongs to the MsrQ family.</text>
</comment>
<evidence type="ECO:0000256" key="4">
    <source>
        <dbReference type="ARBA" id="ARBA00022692"/>
    </source>
</evidence>
<comment type="function">
    <text evidence="8">Part of the MsrPQ system that repairs oxidized periplasmic proteins containing methionine sulfoxide residues (Met-O), using respiratory chain electrons. Thus protects these proteins from oxidative-stress damage caused by reactive species of oxygen and chlorine generated by the host defense mechanisms. MsrPQ is essential for the maintenance of envelope integrity under bleach stress, rescuing a wide series of structurally unrelated periplasmic proteins from methionine oxidation. MsrQ provides electrons for reduction to the reductase catalytic subunit MsrP, using the quinone pool of the respiratory chain.</text>
</comment>
<evidence type="ECO:0000256" key="5">
    <source>
        <dbReference type="ARBA" id="ARBA00022989"/>
    </source>
</evidence>
<keyword evidence="8" id="KW-0479">Metal-binding</keyword>
<dbReference type="Pfam" id="PF01794">
    <property type="entry name" value="Ferric_reduct"/>
    <property type="match status" value="1"/>
</dbReference>
<evidence type="ECO:0000256" key="2">
    <source>
        <dbReference type="ARBA" id="ARBA00022448"/>
    </source>
</evidence>
<dbReference type="InterPro" id="IPR013130">
    <property type="entry name" value="Fe3_Rdtase_TM_dom"/>
</dbReference>
<comment type="caution">
    <text evidence="8">Lacks conserved residue(s) required for the propagation of feature annotation.</text>
</comment>
<evidence type="ECO:0000256" key="7">
    <source>
        <dbReference type="ARBA" id="ARBA00023136"/>
    </source>
</evidence>
<keyword evidence="6 8" id="KW-0408">Iron</keyword>
<feature type="transmembrane region" description="Helical" evidence="8">
    <location>
        <begin position="37"/>
        <end position="56"/>
    </location>
</feature>
<keyword evidence="3 8" id="KW-0349">Heme</keyword>
<keyword evidence="8" id="KW-0285">Flavoprotein</keyword>
<keyword evidence="8" id="KW-0249">Electron transport</keyword>
<comment type="caution">
    <text evidence="10">The sequence shown here is derived from an EMBL/GenBank/DDBJ whole genome shotgun (WGS) entry which is preliminary data.</text>
</comment>
<keyword evidence="11" id="KW-1185">Reference proteome</keyword>
<dbReference type="HAMAP" id="MF_01207">
    <property type="entry name" value="MsrQ"/>
    <property type="match status" value="1"/>
</dbReference>
<feature type="transmembrane region" description="Helical" evidence="8">
    <location>
        <begin position="147"/>
        <end position="164"/>
    </location>
</feature>
<keyword evidence="4 8" id="KW-0812">Transmembrane</keyword>
<evidence type="ECO:0000259" key="9">
    <source>
        <dbReference type="Pfam" id="PF01794"/>
    </source>
</evidence>
<gene>
    <name evidence="8 10" type="primary">msrQ</name>
    <name evidence="10" type="ORF">GCM10009425_44370</name>
</gene>
<evidence type="ECO:0000256" key="3">
    <source>
        <dbReference type="ARBA" id="ARBA00022617"/>
    </source>
</evidence>
<evidence type="ECO:0000313" key="11">
    <source>
        <dbReference type="Proteomes" id="UP000616499"/>
    </source>
</evidence>
<feature type="transmembrane region" description="Helical" evidence="8">
    <location>
        <begin position="77"/>
        <end position="97"/>
    </location>
</feature>
<dbReference type="NCBIfam" id="NF003831">
    <property type="entry name" value="PRK05419.1-2"/>
    <property type="match status" value="1"/>
</dbReference>
<proteinExistence type="inferred from homology"/>
<dbReference type="PANTHER" id="PTHR36964">
    <property type="entry name" value="PROTEIN-METHIONINE-SULFOXIDE REDUCTASE HEME-BINDING SUBUNIT MSRQ"/>
    <property type="match status" value="1"/>
</dbReference>
<feature type="transmembrane region" description="Helical" evidence="8">
    <location>
        <begin position="170"/>
        <end position="187"/>
    </location>
</feature>
<organism evidence="10 11">
    <name type="scientific">Pseudomonas asuensis</name>
    <dbReference type="NCBI Taxonomy" id="1825787"/>
    <lineage>
        <taxon>Bacteria</taxon>
        <taxon>Pseudomonadati</taxon>
        <taxon>Pseudomonadota</taxon>
        <taxon>Gammaproteobacteria</taxon>
        <taxon>Pseudomonadales</taxon>
        <taxon>Pseudomonadaceae</taxon>
        <taxon>Pseudomonas</taxon>
    </lineage>
</organism>
<evidence type="ECO:0000256" key="6">
    <source>
        <dbReference type="ARBA" id="ARBA00023004"/>
    </source>
</evidence>
<feature type="transmembrane region" description="Helical" evidence="8">
    <location>
        <begin position="109"/>
        <end position="127"/>
    </location>
</feature>
<dbReference type="Proteomes" id="UP000616499">
    <property type="component" value="Unassembled WGS sequence"/>
</dbReference>
<keyword evidence="8" id="KW-0288">FMN</keyword>
<accession>A0ABQ2H2D2</accession>
<dbReference type="InterPro" id="IPR022837">
    <property type="entry name" value="MsrQ-like"/>
</dbReference>
<comment type="subcellular location">
    <subcellularLocation>
        <location evidence="8">Cell membrane</location>
        <topology evidence="8">Multi-pass membrane protein</topology>
    </subcellularLocation>
    <subcellularLocation>
        <location evidence="1">Membrane</location>
        <topology evidence="1">Multi-pass membrane protein</topology>
    </subcellularLocation>
</comment>
<dbReference type="RefSeq" id="WP_188868315.1">
    <property type="nucleotide sequence ID" value="NZ_BMNW01000014.1"/>
</dbReference>
<evidence type="ECO:0000256" key="1">
    <source>
        <dbReference type="ARBA" id="ARBA00004141"/>
    </source>
</evidence>
<name>A0ABQ2H2D2_9PSED</name>
<comment type="subunit">
    <text evidence="8">Heterodimer of a catalytic subunit (MsrP) and a heme-binding subunit (MsrQ).</text>
</comment>
<dbReference type="EMBL" id="BMNW01000014">
    <property type="protein sequence ID" value="GGM28977.1"/>
    <property type="molecule type" value="Genomic_DNA"/>
</dbReference>